<sequence length="276" mass="31068">MKIWIVSDLHYEMQAFSLPSPEDVPNADVMVIAGDFHNARATKDYIDELIEIIGMDIVMVAGNHEFYGIGIEEGLKCLREIDDPRLHFLENDTVILGETRFVGATLWTDFKLLGEEHEKAARELARAKMNDFVQVWRYSDPNVNEDLADEMAAMHAESKAYISDVLAESFDGPTVVVTHHAPHPECCHEKHGRTLLDAAFASDCRDLMHGDNAPDLWISGHTHDGHAFNEANTKLIGNPFGYVCRWTGKPENEIWQPDLVIDTDMLPRFRPGGMAP</sequence>
<dbReference type="EMBL" id="CXST01000006">
    <property type="protein sequence ID" value="CTQ47348.1"/>
    <property type="molecule type" value="Genomic_DNA"/>
</dbReference>
<dbReference type="SUPFAM" id="SSF56300">
    <property type="entry name" value="Metallo-dependent phosphatases"/>
    <property type="match status" value="1"/>
</dbReference>
<dbReference type="Gene3D" id="3.60.21.10">
    <property type="match status" value="1"/>
</dbReference>
<dbReference type="Proteomes" id="UP000048926">
    <property type="component" value="Unassembled WGS sequence"/>
</dbReference>
<organism evidence="2 3">
    <name type="scientific">Roseibium aggregatum</name>
    <dbReference type="NCBI Taxonomy" id="187304"/>
    <lineage>
        <taxon>Bacteria</taxon>
        <taxon>Pseudomonadati</taxon>
        <taxon>Pseudomonadota</taxon>
        <taxon>Alphaproteobacteria</taxon>
        <taxon>Hyphomicrobiales</taxon>
        <taxon>Stappiaceae</taxon>
        <taxon>Roseibium</taxon>
    </lineage>
</organism>
<proteinExistence type="predicted"/>
<protein>
    <submittedName>
        <fullName evidence="2">Putative phosphoesterase</fullName>
    </submittedName>
</protein>
<dbReference type="AlphaFoldDB" id="A0A0M6YCF3"/>
<dbReference type="Pfam" id="PF00149">
    <property type="entry name" value="Metallophos"/>
    <property type="match status" value="1"/>
</dbReference>
<name>A0A0M6YCF3_9HYPH</name>
<reference evidence="3" key="1">
    <citation type="submission" date="2015-07" db="EMBL/GenBank/DDBJ databases">
        <authorList>
            <person name="Rodrigo-Torres Lidia"/>
            <person name="Arahal R.David."/>
        </authorList>
    </citation>
    <scope>NUCLEOTIDE SEQUENCE [LARGE SCALE GENOMIC DNA]</scope>
    <source>
        <strain evidence="3">CECT 4801</strain>
    </source>
</reference>
<evidence type="ECO:0000313" key="3">
    <source>
        <dbReference type="Proteomes" id="UP000048926"/>
    </source>
</evidence>
<dbReference type="RefSeq" id="WP_055661387.1">
    <property type="nucleotide sequence ID" value="NZ_CXST01000006.1"/>
</dbReference>
<dbReference type="GO" id="GO:0016787">
    <property type="term" value="F:hydrolase activity"/>
    <property type="evidence" value="ECO:0007669"/>
    <property type="project" value="InterPro"/>
</dbReference>
<evidence type="ECO:0000259" key="1">
    <source>
        <dbReference type="Pfam" id="PF00149"/>
    </source>
</evidence>
<evidence type="ECO:0000313" key="2">
    <source>
        <dbReference type="EMBL" id="CTQ47348.1"/>
    </source>
</evidence>
<accession>A0A0M6YCF3</accession>
<keyword evidence="3" id="KW-1185">Reference proteome</keyword>
<feature type="domain" description="Calcineurin-like phosphoesterase" evidence="1">
    <location>
        <begin position="1"/>
        <end position="224"/>
    </location>
</feature>
<dbReference type="PANTHER" id="PTHR37844">
    <property type="entry name" value="SER/THR PROTEIN PHOSPHATASE SUPERFAMILY (AFU_ORTHOLOGUE AFUA_1G14840)"/>
    <property type="match status" value="1"/>
</dbReference>
<dbReference type="InterPro" id="IPR004843">
    <property type="entry name" value="Calcineurin-like_PHP"/>
</dbReference>
<dbReference type="OrthoDB" id="356681at2"/>
<gene>
    <name evidence="2" type="ORF">LAL4801_05810</name>
</gene>
<dbReference type="PANTHER" id="PTHR37844:SF2">
    <property type="entry name" value="SER_THR PROTEIN PHOSPHATASE SUPERFAMILY (AFU_ORTHOLOGUE AFUA_1G14840)"/>
    <property type="match status" value="1"/>
</dbReference>
<dbReference type="InterPro" id="IPR029052">
    <property type="entry name" value="Metallo-depent_PP-like"/>
</dbReference>